<dbReference type="VEuPathDB" id="FungiDB:GGTG_12207"/>
<evidence type="ECO:0000313" key="2">
    <source>
        <dbReference type="EMBL" id="EJT70032.1"/>
    </source>
</evidence>
<organism evidence="2">
    <name type="scientific">Gaeumannomyces tritici (strain R3-111a-1)</name>
    <name type="common">Wheat and barley take-all root rot fungus</name>
    <name type="synonym">Gaeumannomyces graminis var. tritici</name>
    <dbReference type="NCBI Taxonomy" id="644352"/>
    <lineage>
        <taxon>Eukaryota</taxon>
        <taxon>Fungi</taxon>
        <taxon>Dikarya</taxon>
        <taxon>Ascomycota</taxon>
        <taxon>Pezizomycotina</taxon>
        <taxon>Sordariomycetes</taxon>
        <taxon>Sordariomycetidae</taxon>
        <taxon>Magnaporthales</taxon>
        <taxon>Magnaporthaceae</taxon>
        <taxon>Gaeumannomyces</taxon>
    </lineage>
</organism>
<dbReference type="AlphaFoldDB" id="J3PFD0"/>
<dbReference type="RefSeq" id="XP_009228366.1">
    <property type="nucleotide sequence ID" value="XM_009230102.1"/>
</dbReference>
<reference evidence="2" key="2">
    <citation type="submission" date="2010-07" db="EMBL/GenBank/DDBJ databases">
        <authorList>
            <consortium name="The Broad Institute Genome Sequencing Platform"/>
            <consortium name="Broad Institute Genome Sequencing Center for Infectious Disease"/>
            <person name="Ma L.-J."/>
            <person name="Dead R."/>
            <person name="Young S."/>
            <person name="Zeng Q."/>
            <person name="Koehrsen M."/>
            <person name="Alvarado L."/>
            <person name="Berlin A."/>
            <person name="Chapman S.B."/>
            <person name="Chen Z."/>
            <person name="Freedman E."/>
            <person name="Gellesch M."/>
            <person name="Goldberg J."/>
            <person name="Griggs A."/>
            <person name="Gujja S."/>
            <person name="Heilman E.R."/>
            <person name="Heiman D."/>
            <person name="Hepburn T."/>
            <person name="Howarth C."/>
            <person name="Jen D."/>
            <person name="Larson L."/>
            <person name="Mehta T."/>
            <person name="Neiman D."/>
            <person name="Pearson M."/>
            <person name="Roberts A."/>
            <person name="Saif S."/>
            <person name="Shea T."/>
            <person name="Shenoy N."/>
            <person name="Sisk P."/>
            <person name="Stolte C."/>
            <person name="Sykes S."/>
            <person name="Walk T."/>
            <person name="White J."/>
            <person name="Yandava C."/>
            <person name="Haas B."/>
            <person name="Nusbaum C."/>
            <person name="Birren B."/>
        </authorList>
    </citation>
    <scope>NUCLEOTIDE SEQUENCE</scope>
    <source>
        <strain evidence="2">R3-111a-1</strain>
    </source>
</reference>
<keyword evidence="4" id="KW-1185">Reference proteome</keyword>
<dbReference type="OrthoDB" id="5152618at2759"/>
<dbReference type="EMBL" id="GL385402">
    <property type="protein sequence ID" value="EJT70032.1"/>
    <property type="molecule type" value="Genomic_DNA"/>
</dbReference>
<feature type="compositionally biased region" description="Low complexity" evidence="1">
    <location>
        <begin position="32"/>
        <end position="61"/>
    </location>
</feature>
<reference evidence="3" key="4">
    <citation type="journal article" date="2015" name="G3 (Bethesda)">
        <title>Genome sequences of three phytopathogenic species of the Magnaporthaceae family of fungi.</title>
        <authorList>
            <person name="Okagaki L.H."/>
            <person name="Nunes C.C."/>
            <person name="Sailsbery J."/>
            <person name="Clay B."/>
            <person name="Brown D."/>
            <person name="John T."/>
            <person name="Oh Y."/>
            <person name="Young N."/>
            <person name="Fitzgerald M."/>
            <person name="Haas B.J."/>
            <person name="Zeng Q."/>
            <person name="Young S."/>
            <person name="Adiconis X."/>
            <person name="Fan L."/>
            <person name="Levin J.Z."/>
            <person name="Mitchell T.K."/>
            <person name="Okubara P.A."/>
            <person name="Farman M.L."/>
            <person name="Kohn L.M."/>
            <person name="Birren B."/>
            <person name="Ma L.-J."/>
            <person name="Dean R.A."/>
        </authorList>
    </citation>
    <scope>NUCLEOTIDE SEQUENCE</scope>
    <source>
        <strain evidence="3">R3-111a-1</strain>
    </source>
</reference>
<accession>J3PFD0</accession>
<feature type="compositionally biased region" description="Low complexity" evidence="1">
    <location>
        <begin position="161"/>
        <end position="181"/>
    </location>
</feature>
<feature type="region of interest" description="Disordered" evidence="1">
    <location>
        <begin position="160"/>
        <end position="181"/>
    </location>
</feature>
<sequence>MKEIQRPGGVVRRSPFRGPHQFALTTGNGTHPAPNSTATSGPTTGPTGSPPGNGSSNTTTTYWLSRPTTTGPQTDCPVQFVTSTMTVGVTVVVTGALNTTTSSVTTRGPSTPPYFNGTTATTYWPGTGTGTGTGGVTATTTTGPSSTAWTGNITTRGQWATTNSTTSMPTQLTTSTWSAGTGNVTTTAVASTGDGETTSCPPEDHTATATVTTTTQVIDTTGVTPVATAPTTTTQTSTAPPTATVGGGDAPTGTPRARNQYCGVHGLPVGSYFLAQFVENRVGVPVTLEGCYQFCKANFDAVGGCRAYDFYLEPGLDVPRCSLYGSDVASALRAIDNNQPHWWFDAACGSPLDPRWRAGHAGVNDHHVDSFSVWRRLMRRGGGGLALGPN</sequence>
<protein>
    <submittedName>
        <fullName evidence="2 3">Uncharacterized protein</fullName>
    </submittedName>
</protein>
<name>J3PFD0_GAET3</name>
<dbReference type="eggNOG" id="ENOG502RW0F">
    <property type="taxonomic scope" value="Eukaryota"/>
</dbReference>
<evidence type="ECO:0000256" key="1">
    <source>
        <dbReference type="SAM" id="MobiDB-lite"/>
    </source>
</evidence>
<reference evidence="2" key="3">
    <citation type="submission" date="2010-09" db="EMBL/GenBank/DDBJ databases">
        <title>Annotation of Gaeumannomyces graminis var. tritici R3-111a-1.</title>
        <authorList>
            <consortium name="The Broad Institute Genome Sequencing Platform"/>
            <person name="Ma L.-J."/>
            <person name="Dead R."/>
            <person name="Young S.K."/>
            <person name="Zeng Q."/>
            <person name="Gargeya S."/>
            <person name="Fitzgerald M."/>
            <person name="Haas B."/>
            <person name="Abouelleil A."/>
            <person name="Alvarado L."/>
            <person name="Arachchi H.M."/>
            <person name="Berlin A."/>
            <person name="Brown A."/>
            <person name="Chapman S.B."/>
            <person name="Chen Z."/>
            <person name="Dunbar C."/>
            <person name="Freedman E."/>
            <person name="Gearin G."/>
            <person name="Gellesch M."/>
            <person name="Goldberg J."/>
            <person name="Griggs A."/>
            <person name="Gujja S."/>
            <person name="Heiman D."/>
            <person name="Howarth C."/>
            <person name="Larson L."/>
            <person name="Lui A."/>
            <person name="MacDonald P.J.P."/>
            <person name="Mehta T."/>
            <person name="Montmayeur A."/>
            <person name="Murphy C."/>
            <person name="Neiman D."/>
            <person name="Pearson M."/>
            <person name="Priest M."/>
            <person name="Roberts A."/>
            <person name="Saif S."/>
            <person name="Shea T."/>
            <person name="Shenoy N."/>
            <person name="Sisk P."/>
            <person name="Stolte C."/>
            <person name="Sykes S."/>
            <person name="Yandava C."/>
            <person name="Wortman J."/>
            <person name="Nusbaum C."/>
            <person name="Birren B."/>
        </authorList>
    </citation>
    <scope>NUCLEOTIDE SEQUENCE</scope>
    <source>
        <strain evidence="2">R3-111a-1</strain>
    </source>
</reference>
<dbReference type="GeneID" id="20352665"/>
<gene>
    <name evidence="3" type="primary">20352665</name>
    <name evidence="2" type="ORF">GGTG_12207</name>
</gene>
<feature type="compositionally biased region" description="Low complexity" evidence="1">
    <location>
        <begin position="226"/>
        <end position="244"/>
    </location>
</feature>
<dbReference type="EnsemblFungi" id="EJT70032">
    <property type="protein sequence ID" value="EJT70032"/>
    <property type="gene ID" value="GGTG_12207"/>
</dbReference>
<feature type="region of interest" description="Disordered" evidence="1">
    <location>
        <begin position="1"/>
        <end position="73"/>
    </location>
</feature>
<feature type="region of interest" description="Disordered" evidence="1">
    <location>
        <begin position="226"/>
        <end position="254"/>
    </location>
</feature>
<dbReference type="HOGENOM" id="CLU_059585_0_0_1"/>
<dbReference type="Proteomes" id="UP000006039">
    <property type="component" value="Unassembled WGS sequence"/>
</dbReference>
<feature type="compositionally biased region" description="Polar residues" evidence="1">
    <location>
        <begin position="62"/>
        <end position="73"/>
    </location>
</feature>
<reference evidence="3" key="5">
    <citation type="submission" date="2018-04" db="UniProtKB">
        <authorList>
            <consortium name="EnsemblFungi"/>
        </authorList>
    </citation>
    <scope>IDENTIFICATION</scope>
    <source>
        <strain evidence="3">R3-111a-1</strain>
    </source>
</reference>
<proteinExistence type="predicted"/>
<dbReference type="STRING" id="644352.J3PFD0"/>
<evidence type="ECO:0000313" key="4">
    <source>
        <dbReference type="Proteomes" id="UP000006039"/>
    </source>
</evidence>
<evidence type="ECO:0000313" key="3">
    <source>
        <dbReference type="EnsemblFungi" id="EJT70032"/>
    </source>
</evidence>
<reference evidence="4" key="1">
    <citation type="submission" date="2010-07" db="EMBL/GenBank/DDBJ databases">
        <title>The genome sequence of Gaeumannomyces graminis var. tritici strain R3-111a-1.</title>
        <authorList>
            <consortium name="The Broad Institute Genome Sequencing Platform"/>
            <person name="Ma L.-J."/>
            <person name="Dead R."/>
            <person name="Young S."/>
            <person name="Zeng Q."/>
            <person name="Koehrsen M."/>
            <person name="Alvarado L."/>
            <person name="Berlin A."/>
            <person name="Chapman S.B."/>
            <person name="Chen Z."/>
            <person name="Freedman E."/>
            <person name="Gellesch M."/>
            <person name="Goldberg J."/>
            <person name="Griggs A."/>
            <person name="Gujja S."/>
            <person name="Heilman E.R."/>
            <person name="Heiman D."/>
            <person name="Hepburn T."/>
            <person name="Howarth C."/>
            <person name="Jen D."/>
            <person name="Larson L."/>
            <person name="Mehta T."/>
            <person name="Neiman D."/>
            <person name="Pearson M."/>
            <person name="Roberts A."/>
            <person name="Saif S."/>
            <person name="Shea T."/>
            <person name="Shenoy N."/>
            <person name="Sisk P."/>
            <person name="Stolte C."/>
            <person name="Sykes S."/>
            <person name="Walk T."/>
            <person name="White J."/>
            <person name="Yandava C."/>
            <person name="Haas B."/>
            <person name="Nusbaum C."/>
            <person name="Birren B."/>
        </authorList>
    </citation>
    <scope>NUCLEOTIDE SEQUENCE [LARGE SCALE GENOMIC DNA]</scope>
    <source>
        <strain evidence="4">R3-111a-1</strain>
    </source>
</reference>